<keyword evidence="2" id="KW-1185">Reference proteome</keyword>
<accession>Q7NJJ0</accession>
<dbReference type="Pfam" id="PF14103">
    <property type="entry name" value="DUF4276"/>
    <property type="match status" value="1"/>
</dbReference>
<evidence type="ECO:0000313" key="2">
    <source>
        <dbReference type="Proteomes" id="UP000000557"/>
    </source>
</evidence>
<dbReference type="PhylomeDB" id="Q7NJJ0"/>
<proteinExistence type="predicted"/>
<reference evidence="1 2" key="1">
    <citation type="journal article" date="2003" name="DNA Res.">
        <title>Complete genome structure of Gloeobacter violaceus PCC 7421, a cyanobacterium that lacks thylakoids.</title>
        <authorList>
            <person name="Nakamura Y."/>
            <person name="Kaneko T."/>
            <person name="Sato S."/>
            <person name="Mimuro M."/>
            <person name="Miyashita H."/>
            <person name="Tsuchiya T."/>
            <person name="Sasamoto S."/>
            <person name="Watanabe A."/>
            <person name="Kawashima K."/>
            <person name="Kishida Y."/>
            <person name="Kiyokawa C."/>
            <person name="Kohara M."/>
            <person name="Matsumoto M."/>
            <person name="Matsuno A."/>
            <person name="Nakazaki N."/>
            <person name="Shimpo S."/>
            <person name="Takeuchi C."/>
            <person name="Yamada M."/>
            <person name="Tabata S."/>
        </authorList>
    </citation>
    <scope>NUCLEOTIDE SEQUENCE [LARGE SCALE GENOMIC DNA]</scope>
    <source>
        <strain evidence="2">ATCC 29082 / PCC 7421</strain>
    </source>
</reference>
<evidence type="ECO:0000313" key="1">
    <source>
        <dbReference type="EMBL" id="BAC89783.1"/>
    </source>
</evidence>
<dbReference type="eggNOG" id="ENOG5030456">
    <property type="taxonomic scope" value="Bacteria"/>
</dbReference>
<dbReference type="InterPro" id="IPR025455">
    <property type="entry name" value="DUF4276"/>
</dbReference>
<dbReference type="OrthoDB" id="9801478at2"/>
<dbReference type="InParanoid" id="Q7NJJ0"/>
<sequence length="230" mass="26133">MSRLLVHVEGQTEETFVNEILGPHLLSHGYTSISARLLGNSRNRLRRGGIRAWQAVRKDIINHLQGDPNCLSTTMVDYYALPRTGNNAWPGCDQAALLPFPENAKKVESAMTVDVCNQLGDHFDPKRFIPYIMMHEFEALLFSDCEKFARGIERPDLVQNLQEIRLQFATPEEINDSPQTAPSQRLKTLMPGYSKILFGKLAILEIGLDAIREECPHFKQWLGQLETCLR</sequence>
<dbReference type="RefSeq" id="WP_011141840.1">
    <property type="nucleotide sequence ID" value="NC_005125.1"/>
</dbReference>
<protein>
    <submittedName>
        <fullName evidence="1">Gll1842 protein</fullName>
    </submittedName>
</protein>
<dbReference type="AlphaFoldDB" id="Q7NJJ0"/>
<dbReference type="Proteomes" id="UP000000557">
    <property type="component" value="Chromosome"/>
</dbReference>
<reference evidence="1 2" key="2">
    <citation type="journal article" date="2003" name="DNA Res.">
        <title>Complete genome structure of Gloeobacter violaceus PCC 7421, a cyanobacterium that lacks thylakoids (supplement).</title>
        <authorList>
            <person name="Nakamura Y."/>
            <person name="Kaneko T."/>
            <person name="Sato S."/>
            <person name="Mimuro M."/>
            <person name="Miyashita H."/>
            <person name="Tsuchiya T."/>
            <person name="Sasamoto S."/>
            <person name="Watanabe A."/>
            <person name="Kawashima K."/>
            <person name="Kishida Y."/>
            <person name="Kiyokawa C."/>
            <person name="Kohara M."/>
            <person name="Matsumoto M."/>
            <person name="Matsuno A."/>
            <person name="Nakazaki N."/>
            <person name="Shimpo S."/>
            <person name="Takeuchi C."/>
            <person name="Yamada M."/>
            <person name="Tabata S."/>
        </authorList>
    </citation>
    <scope>NUCLEOTIDE SEQUENCE [LARGE SCALE GENOMIC DNA]</scope>
    <source>
        <strain evidence="2">ATCC 29082 / PCC 7421</strain>
    </source>
</reference>
<dbReference type="STRING" id="251221.gene:10759334"/>
<dbReference type="EMBL" id="BA000045">
    <property type="protein sequence ID" value="BAC89783.1"/>
    <property type="molecule type" value="Genomic_DNA"/>
</dbReference>
<dbReference type="HOGENOM" id="CLU_108966_0_0_3"/>
<dbReference type="KEGG" id="gvi:gll1842"/>
<dbReference type="EnsemblBacteria" id="BAC89783">
    <property type="protein sequence ID" value="BAC89783"/>
    <property type="gene ID" value="BAC89783"/>
</dbReference>
<organism evidence="1 2">
    <name type="scientific">Gloeobacter violaceus (strain ATCC 29082 / PCC 7421)</name>
    <dbReference type="NCBI Taxonomy" id="251221"/>
    <lineage>
        <taxon>Bacteria</taxon>
        <taxon>Bacillati</taxon>
        <taxon>Cyanobacteriota</taxon>
        <taxon>Cyanophyceae</taxon>
        <taxon>Gloeobacterales</taxon>
        <taxon>Gloeobacteraceae</taxon>
        <taxon>Gloeobacter</taxon>
    </lineage>
</organism>
<name>Q7NJJ0_GLOVI</name>
<gene>
    <name evidence="1" type="ordered locus">gll1842</name>
</gene>